<feature type="non-terminal residue" evidence="7">
    <location>
        <position position="1"/>
    </location>
</feature>
<dbReference type="EMBL" id="OB665951">
    <property type="protein sequence ID" value="CAD7233278.1"/>
    <property type="molecule type" value="Genomic_DNA"/>
</dbReference>
<dbReference type="InterPro" id="IPR002159">
    <property type="entry name" value="CD36_fam"/>
</dbReference>
<accession>A0A7R8WQC6</accession>
<dbReference type="GO" id="GO:0005044">
    <property type="term" value="F:scavenger receptor activity"/>
    <property type="evidence" value="ECO:0007669"/>
    <property type="project" value="TreeGrafter"/>
</dbReference>
<keyword evidence="6" id="KW-0325">Glycoprotein</keyword>
<dbReference type="GO" id="GO:0016020">
    <property type="term" value="C:membrane"/>
    <property type="evidence" value="ECO:0007669"/>
    <property type="project" value="UniProtKB-SubCell"/>
</dbReference>
<evidence type="ECO:0000313" key="7">
    <source>
        <dbReference type="EMBL" id="CAD7233278.1"/>
    </source>
</evidence>
<gene>
    <name evidence="7" type="ORF">CTOB1V02_LOCUS11101</name>
</gene>
<sequence length="432" mass="49268">NEFPFNDREIRRKHISEDHIDEVEALEHDNGTVSFFVQKTFHFEEKMSNCSLDDEITLVNMPLIAILSAAKAMNESLYNYLRFALLTVDEAKHFTNTRKVREWLFEGYQSEIISTIIDKIESLPPELLPPGDILPPEYAKGKFGLYLNNETDDGWYNIKNGADDIKEVGVVAEWEYSDVLPASYWLGNKSDSSDSECHKIIGTDGTMFHPNMDKDEKVYIFNTDLCRSIYAVYRKEIEHRGIKGYRYEVPEEVLYGWEKNPDNRCFCLEELDNSEACLGDGLLDLSGCENHVPLIMSLPHFLSAEQSTMDMVAGGLSPSEEEHQTYLEIEPLTGLPLRLAKKVQFNLKISHELTGLVAMADFIKHGNTTILPLVWVNEYTELDEENADRWKDKVGRLIKGNEIGRWVLLAVGLAVAALGAVLFFRGKKRMNI</sequence>
<dbReference type="GO" id="GO:0005737">
    <property type="term" value="C:cytoplasm"/>
    <property type="evidence" value="ECO:0007669"/>
    <property type="project" value="TreeGrafter"/>
</dbReference>
<evidence type="ECO:0000256" key="2">
    <source>
        <dbReference type="ARBA" id="ARBA00010532"/>
    </source>
</evidence>
<comment type="subcellular location">
    <subcellularLocation>
        <location evidence="1">Membrane</location>
    </subcellularLocation>
</comment>
<comment type="similarity">
    <text evidence="2">Belongs to the CD36 family.</text>
</comment>
<evidence type="ECO:0000256" key="1">
    <source>
        <dbReference type="ARBA" id="ARBA00004370"/>
    </source>
</evidence>
<dbReference type="Pfam" id="PF01130">
    <property type="entry name" value="CD36"/>
    <property type="match status" value="1"/>
</dbReference>
<name>A0A7R8WQC6_9CRUS</name>
<organism evidence="7">
    <name type="scientific">Cyprideis torosa</name>
    <dbReference type="NCBI Taxonomy" id="163714"/>
    <lineage>
        <taxon>Eukaryota</taxon>
        <taxon>Metazoa</taxon>
        <taxon>Ecdysozoa</taxon>
        <taxon>Arthropoda</taxon>
        <taxon>Crustacea</taxon>
        <taxon>Oligostraca</taxon>
        <taxon>Ostracoda</taxon>
        <taxon>Podocopa</taxon>
        <taxon>Podocopida</taxon>
        <taxon>Cytherocopina</taxon>
        <taxon>Cytheroidea</taxon>
        <taxon>Cytherideidae</taxon>
        <taxon>Cyprideis</taxon>
    </lineage>
</organism>
<keyword evidence="5" id="KW-0472">Membrane</keyword>
<reference evidence="7" key="1">
    <citation type="submission" date="2020-11" db="EMBL/GenBank/DDBJ databases">
        <authorList>
            <person name="Tran Van P."/>
        </authorList>
    </citation>
    <scope>NUCLEOTIDE SEQUENCE</scope>
</reference>
<dbReference type="PANTHER" id="PTHR11923">
    <property type="entry name" value="SCAVENGER RECEPTOR CLASS B TYPE-1 SR-B1"/>
    <property type="match status" value="1"/>
</dbReference>
<proteinExistence type="inferred from homology"/>
<evidence type="ECO:0000256" key="3">
    <source>
        <dbReference type="ARBA" id="ARBA00022692"/>
    </source>
</evidence>
<dbReference type="PANTHER" id="PTHR11923:SF111">
    <property type="entry name" value="LYSOSOME MEMBRANE PROTEIN 2-LIKE"/>
    <property type="match status" value="1"/>
</dbReference>
<keyword evidence="3" id="KW-0812">Transmembrane</keyword>
<evidence type="ECO:0000256" key="5">
    <source>
        <dbReference type="ARBA" id="ARBA00023136"/>
    </source>
</evidence>
<dbReference type="AlphaFoldDB" id="A0A7R8WQC6"/>
<dbReference type="OrthoDB" id="18585at2759"/>
<keyword evidence="4" id="KW-1133">Transmembrane helix</keyword>
<protein>
    <submittedName>
        <fullName evidence="7">Uncharacterized protein</fullName>
    </submittedName>
</protein>
<evidence type="ECO:0000256" key="4">
    <source>
        <dbReference type="ARBA" id="ARBA00022989"/>
    </source>
</evidence>
<dbReference type="PRINTS" id="PR01609">
    <property type="entry name" value="CD36FAMILY"/>
</dbReference>
<evidence type="ECO:0000256" key="6">
    <source>
        <dbReference type="ARBA" id="ARBA00023180"/>
    </source>
</evidence>